<sequence>MFKAPVALTILLHAAPLYGQSLDDIEKDIEYSYYLISGSTVSEIREQLNSKGPDGAWGKTYWTVHWFTDNSDCSVRVQAHIILPQLFSSSGLSDGDRATVEAVLRALEVHENHHLQMGIFAAEEIQRYGCSDAAEIIDYWIEKNNEFDRNTLNGRSEGVELR</sequence>
<name>A0A7S9QD64_9RHOB</name>
<organism evidence="1 2">
    <name type="scientific">Pontivivens ytuae</name>
    <dbReference type="NCBI Taxonomy" id="2789856"/>
    <lineage>
        <taxon>Bacteria</taxon>
        <taxon>Pseudomonadati</taxon>
        <taxon>Pseudomonadota</taxon>
        <taxon>Alphaproteobacteria</taxon>
        <taxon>Rhodobacterales</taxon>
        <taxon>Paracoccaceae</taxon>
        <taxon>Pontivivens</taxon>
    </lineage>
</organism>
<accession>A0A7S9QD64</accession>
<dbReference type="InterPro" id="IPR010321">
    <property type="entry name" value="DUF922"/>
</dbReference>
<dbReference type="RefSeq" id="WP_196103877.1">
    <property type="nucleotide sequence ID" value="NZ_CP064942.1"/>
</dbReference>
<dbReference type="Proteomes" id="UP000594800">
    <property type="component" value="Chromosome"/>
</dbReference>
<reference evidence="1 2" key="1">
    <citation type="submission" date="2020-11" db="EMBL/GenBank/DDBJ databases">
        <title>Description of Pontivivens ytuae sp. nov. isolated from deep sea sediment of Mariana Trench.</title>
        <authorList>
            <person name="Wang Z."/>
            <person name="Sun Q.-L."/>
            <person name="Xu X.-D."/>
            <person name="Tang Y.-Z."/>
            <person name="Zhang J."/>
        </authorList>
    </citation>
    <scope>NUCLEOTIDE SEQUENCE [LARGE SCALE GENOMIC DNA]</scope>
    <source>
        <strain evidence="1 2">MT2928</strain>
    </source>
</reference>
<dbReference type="EMBL" id="CP064942">
    <property type="protein sequence ID" value="QPH54668.1"/>
    <property type="molecule type" value="Genomic_DNA"/>
</dbReference>
<dbReference type="KEGG" id="poz:I0K15_02475"/>
<dbReference type="AlphaFoldDB" id="A0A7S9QD64"/>
<proteinExistence type="predicted"/>
<keyword evidence="2" id="KW-1185">Reference proteome</keyword>
<protein>
    <submittedName>
        <fullName evidence="1">DUF922 domain-containing protein</fullName>
    </submittedName>
</protein>
<evidence type="ECO:0000313" key="2">
    <source>
        <dbReference type="Proteomes" id="UP000594800"/>
    </source>
</evidence>
<gene>
    <name evidence="1" type="ORF">I0K15_02475</name>
</gene>
<evidence type="ECO:0000313" key="1">
    <source>
        <dbReference type="EMBL" id="QPH54668.1"/>
    </source>
</evidence>
<dbReference type="Pfam" id="PF06037">
    <property type="entry name" value="DUF922"/>
    <property type="match status" value="1"/>
</dbReference>